<dbReference type="STRING" id="1745343.A0A2J6QB72"/>
<sequence length="281" mass="32962">MASYHWNSKLVWTLTTILRGLEEVNSIKGVGLWRSRAAEYAYMHLRAQDMTQTLELLEVSLKLTGRLKKLHERSFEKQIDLHTLEHYEQTAAALDYQFSRFEGLRERVQAILKRMNNQISLQKAAKTAQGSSDSVRTISILTLLFLPGTGIATIFSTPFFRLSDSSFSLKIAPSFLFYWIWIIPTTVIIMIFWLWWSITLKPSAKDSALHTIMRSPQRKPMITSWREWIMKAKDAGYVDLEQRRDDLIRPHSPHFWDYTPSWPMPEREILRRGLDPEEEEE</sequence>
<proteinExistence type="predicted"/>
<protein>
    <recommendedName>
        <fullName evidence="4">Cora-domain-containing protein</fullName>
    </recommendedName>
</protein>
<keyword evidence="1" id="KW-1133">Transmembrane helix</keyword>
<keyword evidence="1" id="KW-0472">Membrane</keyword>
<name>A0A2J6QB72_9HELO</name>
<accession>A0A2J6QB72</accession>
<organism evidence="2 3">
    <name type="scientific">Hyaloscypha hepaticicola</name>
    <dbReference type="NCBI Taxonomy" id="2082293"/>
    <lineage>
        <taxon>Eukaryota</taxon>
        <taxon>Fungi</taxon>
        <taxon>Dikarya</taxon>
        <taxon>Ascomycota</taxon>
        <taxon>Pezizomycotina</taxon>
        <taxon>Leotiomycetes</taxon>
        <taxon>Helotiales</taxon>
        <taxon>Hyaloscyphaceae</taxon>
        <taxon>Hyaloscypha</taxon>
    </lineage>
</organism>
<feature type="transmembrane region" description="Helical" evidence="1">
    <location>
        <begin position="138"/>
        <end position="156"/>
    </location>
</feature>
<dbReference type="OrthoDB" id="2830640at2759"/>
<evidence type="ECO:0000256" key="1">
    <source>
        <dbReference type="SAM" id="Phobius"/>
    </source>
</evidence>
<dbReference type="EMBL" id="KZ613474">
    <property type="protein sequence ID" value="PMD23521.1"/>
    <property type="molecule type" value="Genomic_DNA"/>
</dbReference>
<dbReference type="Pfam" id="PF01544">
    <property type="entry name" value="CorA"/>
    <property type="match status" value="1"/>
</dbReference>
<dbReference type="InterPro" id="IPR002523">
    <property type="entry name" value="MgTranspt_CorA/ZnTranspt_ZntB"/>
</dbReference>
<keyword evidence="1" id="KW-0812">Transmembrane</keyword>
<evidence type="ECO:0008006" key="4">
    <source>
        <dbReference type="Google" id="ProtNLM"/>
    </source>
</evidence>
<evidence type="ECO:0000313" key="3">
    <source>
        <dbReference type="Proteomes" id="UP000235672"/>
    </source>
</evidence>
<reference evidence="2 3" key="1">
    <citation type="submission" date="2016-05" db="EMBL/GenBank/DDBJ databases">
        <title>A degradative enzymes factory behind the ericoid mycorrhizal symbiosis.</title>
        <authorList>
            <consortium name="DOE Joint Genome Institute"/>
            <person name="Martino E."/>
            <person name="Morin E."/>
            <person name="Grelet G."/>
            <person name="Kuo A."/>
            <person name="Kohler A."/>
            <person name="Daghino S."/>
            <person name="Barry K."/>
            <person name="Choi C."/>
            <person name="Cichocki N."/>
            <person name="Clum A."/>
            <person name="Copeland A."/>
            <person name="Hainaut M."/>
            <person name="Haridas S."/>
            <person name="Labutti K."/>
            <person name="Lindquist E."/>
            <person name="Lipzen A."/>
            <person name="Khouja H.-R."/>
            <person name="Murat C."/>
            <person name="Ohm R."/>
            <person name="Olson A."/>
            <person name="Spatafora J."/>
            <person name="Veneault-Fourrey C."/>
            <person name="Henrissat B."/>
            <person name="Grigoriev I."/>
            <person name="Martin F."/>
            <person name="Perotto S."/>
        </authorList>
    </citation>
    <scope>NUCLEOTIDE SEQUENCE [LARGE SCALE GENOMIC DNA]</scope>
    <source>
        <strain evidence="2 3">UAMH 7357</strain>
    </source>
</reference>
<dbReference type="Proteomes" id="UP000235672">
    <property type="component" value="Unassembled WGS sequence"/>
</dbReference>
<dbReference type="Gene3D" id="1.20.58.340">
    <property type="entry name" value="Magnesium transport protein CorA, transmembrane region"/>
    <property type="match status" value="1"/>
</dbReference>
<gene>
    <name evidence="2" type="ORF">NA56DRAFT_656816</name>
</gene>
<dbReference type="AlphaFoldDB" id="A0A2J6QB72"/>
<keyword evidence="3" id="KW-1185">Reference proteome</keyword>
<evidence type="ECO:0000313" key="2">
    <source>
        <dbReference type="EMBL" id="PMD23521.1"/>
    </source>
</evidence>
<feature type="transmembrane region" description="Helical" evidence="1">
    <location>
        <begin position="176"/>
        <end position="196"/>
    </location>
</feature>